<comment type="caution">
    <text evidence="1">The sequence shown here is derived from an EMBL/GenBank/DDBJ whole genome shotgun (WGS) entry which is preliminary data.</text>
</comment>
<reference evidence="1 2" key="1">
    <citation type="submission" date="2019-02" db="EMBL/GenBank/DDBJ databases">
        <title>Deep-cultivation of Planctomycetes and their phenomic and genomic characterization uncovers novel biology.</title>
        <authorList>
            <person name="Wiegand S."/>
            <person name="Jogler M."/>
            <person name="Boedeker C."/>
            <person name="Pinto D."/>
            <person name="Vollmers J."/>
            <person name="Rivas-Marin E."/>
            <person name="Kohn T."/>
            <person name="Peeters S.H."/>
            <person name="Heuer A."/>
            <person name="Rast P."/>
            <person name="Oberbeckmann S."/>
            <person name="Bunk B."/>
            <person name="Jeske O."/>
            <person name="Meyerdierks A."/>
            <person name="Storesund J.E."/>
            <person name="Kallscheuer N."/>
            <person name="Luecker S."/>
            <person name="Lage O.M."/>
            <person name="Pohl T."/>
            <person name="Merkel B.J."/>
            <person name="Hornburger P."/>
            <person name="Mueller R.-W."/>
            <person name="Bruemmer F."/>
            <person name="Labrenz M."/>
            <person name="Spormann A.M."/>
            <person name="Op Den Camp H."/>
            <person name="Overmann J."/>
            <person name="Amann R."/>
            <person name="Jetten M.S.M."/>
            <person name="Mascher T."/>
            <person name="Medema M.H."/>
            <person name="Devos D.P."/>
            <person name="Kaster A.-K."/>
            <person name="Ovreas L."/>
            <person name="Rohde M."/>
            <person name="Galperin M.Y."/>
            <person name="Jogler C."/>
        </authorList>
    </citation>
    <scope>NUCLEOTIDE SEQUENCE [LARGE SCALE GENOMIC DNA]</scope>
    <source>
        <strain evidence="1 2">CA13</strain>
    </source>
</reference>
<dbReference type="AlphaFoldDB" id="A0A5C5Z4H7"/>
<proteinExistence type="predicted"/>
<evidence type="ECO:0000313" key="1">
    <source>
        <dbReference type="EMBL" id="TWT82252.1"/>
    </source>
</evidence>
<organism evidence="1 2">
    <name type="scientific">Novipirellula herctigrandis</name>
    <dbReference type="NCBI Taxonomy" id="2527986"/>
    <lineage>
        <taxon>Bacteria</taxon>
        <taxon>Pseudomonadati</taxon>
        <taxon>Planctomycetota</taxon>
        <taxon>Planctomycetia</taxon>
        <taxon>Pirellulales</taxon>
        <taxon>Pirellulaceae</taxon>
        <taxon>Novipirellula</taxon>
    </lineage>
</organism>
<gene>
    <name evidence="1" type="ORF">CA13_37140</name>
</gene>
<evidence type="ECO:0000313" key="2">
    <source>
        <dbReference type="Proteomes" id="UP000315010"/>
    </source>
</evidence>
<protein>
    <submittedName>
        <fullName evidence="1">Uncharacterized protein</fullName>
    </submittedName>
</protein>
<dbReference type="Gene3D" id="3.40.50.2000">
    <property type="entry name" value="Glycogen Phosphorylase B"/>
    <property type="match status" value="1"/>
</dbReference>
<dbReference type="EMBL" id="SJPJ01000001">
    <property type="protein sequence ID" value="TWT82252.1"/>
    <property type="molecule type" value="Genomic_DNA"/>
</dbReference>
<dbReference type="Proteomes" id="UP000315010">
    <property type="component" value="Unassembled WGS sequence"/>
</dbReference>
<name>A0A5C5Z4H7_9BACT</name>
<accession>A0A5C5Z4H7</accession>
<sequence>MILKYGDHFAVRSLQDRYRCEFASHGVLPHRLEFRTRGESLEEHLRTMMSVDLALDAFPYQGNDDITGMFIGRYADRIVLRQLRCPPCDLGDDDTNGDARIGRRR</sequence>
<keyword evidence="2" id="KW-1185">Reference proteome</keyword>